<gene>
    <name evidence="3" type="ORF">RHGRI_028170</name>
</gene>
<feature type="coiled-coil region" evidence="1">
    <location>
        <begin position="129"/>
        <end position="170"/>
    </location>
</feature>
<name>A0AAV6II75_9ERIC</name>
<evidence type="ECO:0000313" key="3">
    <source>
        <dbReference type="EMBL" id="KAG5527162.1"/>
    </source>
</evidence>
<evidence type="ECO:0000313" key="4">
    <source>
        <dbReference type="Proteomes" id="UP000823749"/>
    </source>
</evidence>
<reference evidence="3" key="1">
    <citation type="submission" date="2020-08" db="EMBL/GenBank/DDBJ databases">
        <title>Plant Genome Project.</title>
        <authorList>
            <person name="Zhang R.-G."/>
        </authorList>
    </citation>
    <scope>NUCLEOTIDE SEQUENCE</scope>
    <source>
        <strain evidence="3">WSP0</strain>
        <tissue evidence="3">Leaf</tissue>
    </source>
</reference>
<organism evidence="3 4">
    <name type="scientific">Rhododendron griersonianum</name>
    <dbReference type="NCBI Taxonomy" id="479676"/>
    <lineage>
        <taxon>Eukaryota</taxon>
        <taxon>Viridiplantae</taxon>
        <taxon>Streptophyta</taxon>
        <taxon>Embryophyta</taxon>
        <taxon>Tracheophyta</taxon>
        <taxon>Spermatophyta</taxon>
        <taxon>Magnoliopsida</taxon>
        <taxon>eudicotyledons</taxon>
        <taxon>Gunneridae</taxon>
        <taxon>Pentapetalae</taxon>
        <taxon>asterids</taxon>
        <taxon>Ericales</taxon>
        <taxon>Ericaceae</taxon>
        <taxon>Ericoideae</taxon>
        <taxon>Rhodoreae</taxon>
        <taxon>Rhododendron</taxon>
    </lineage>
</organism>
<dbReference type="EMBL" id="JACTNZ010000010">
    <property type="protein sequence ID" value="KAG5527162.1"/>
    <property type="molecule type" value="Genomic_DNA"/>
</dbReference>
<keyword evidence="4" id="KW-1185">Reference proteome</keyword>
<comment type="caution">
    <text evidence="3">The sequence shown here is derived from an EMBL/GenBank/DDBJ whole genome shotgun (WGS) entry which is preliminary data.</text>
</comment>
<sequence>MPKIGYTPEEWLTPLGDDEVFEPVLPGINVPLKVVEPNADEMSRRGIPRPVIPTKTANPAWNRSSLDQQDQQREKRQKTTEDSVPPSNSQPIVLDETRAPAPKEQQNASKVSAERERYRTVRDSYRAKFRVSKSQLKETEAEVGRLKKELADAKATATNAEVEMKKIKGEEKGKLKQADAKGYEAEIKRTAIEYTQTAHKMVNDELEMAEAEIWKWKGMALALVPG</sequence>
<accession>A0AAV6II75</accession>
<feature type="compositionally biased region" description="Polar residues" evidence="2">
    <location>
        <begin position="55"/>
        <end position="66"/>
    </location>
</feature>
<evidence type="ECO:0000256" key="2">
    <source>
        <dbReference type="SAM" id="MobiDB-lite"/>
    </source>
</evidence>
<protein>
    <submittedName>
        <fullName evidence="3">Uncharacterized protein</fullName>
    </submittedName>
</protein>
<dbReference type="Proteomes" id="UP000823749">
    <property type="component" value="Chromosome 10"/>
</dbReference>
<feature type="region of interest" description="Disordered" evidence="2">
    <location>
        <begin position="39"/>
        <end position="117"/>
    </location>
</feature>
<proteinExistence type="predicted"/>
<evidence type="ECO:0000256" key="1">
    <source>
        <dbReference type="SAM" id="Coils"/>
    </source>
</evidence>
<feature type="compositionally biased region" description="Basic and acidic residues" evidence="2">
    <location>
        <begin position="70"/>
        <end position="81"/>
    </location>
</feature>
<keyword evidence="1" id="KW-0175">Coiled coil</keyword>
<dbReference type="AlphaFoldDB" id="A0AAV6II75"/>